<evidence type="ECO:0008006" key="3">
    <source>
        <dbReference type="Google" id="ProtNLM"/>
    </source>
</evidence>
<reference evidence="1" key="1">
    <citation type="submission" date="2021-01" db="EMBL/GenBank/DDBJ databases">
        <title>Whole genome shotgun sequence of Virgisporangium aliadipatigenens NBRC 105644.</title>
        <authorList>
            <person name="Komaki H."/>
            <person name="Tamura T."/>
        </authorList>
    </citation>
    <scope>NUCLEOTIDE SEQUENCE</scope>
    <source>
        <strain evidence="1">NBRC 105644</strain>
    </source>
</reference>
<gene>
    <name evidence="1" type="ORF">Val02_71610</name>
</gene>
<comment type="caution">
    <text evidence="1">The sequence shown here is derived from an EMBL/GenBank/DDBJ whole genome shotgun (WGS) entry which is preliminary data.</text>
</comment>
<evidence type="ECO:0000313" key="1">
    <source>
        <dbReference type="EMBL" id="GIJ50275.1"/>
    </source>
</evidence>
<keyword evidence="2" id="KW-1185">Reference proteome</keyword>
<dbReference type="EMBL" id="BOPF01000034">
    <property type="protein sequence ID" value="GIJ50275.1"/>
    <property type="molecule type" value="Genomic_DNA"/>
</dbReference>
<dbReference type="Proteomes" id="UP000619260">
    <property type="component" value="Unassembled WGS sequence"/>
</dbReference>
<organism evidence="1 2">
    <name type="scientific">Virgisporangium aliadipatigenens</name>
    <dbReference type="NCBI Taxonomy" id="741659"/>
    <lineage>
        <taxon>Bacteria</taxon>
        <taxon>Bacillati</taxon>
        <taxon>Actinomycetota</taxon>
        <taxon>Actinomycetes</taxon>
        <taxon>Micromonosporales</taxon>
        <taxon>Micromonosporaceae</taxon>
        <taxon>Virgisporangium</taxon>
    </lineage>
</organism>
<protein>
    <recommendedName>
        <fullName evidence="3">DUF559 domain-containing protein</fullName>
    </recommendedName>
</protein>
<proteinExistence type="predicted"/>
<dbReference type="AlphaFoldDB" id="A0A8J4DTK1"/>
<evidence type="ECO:0000313" key="2">
    <source>
        <dbReference type="Proteomes" id="UP000619260"/>
    </source>
</evidence>
<accession>A0A8J4DTK1</accession>
<sequence length="144" mass="15626">MLLDGGLPRPLTQHEVRDRCGALVARLDLAYEAQRVGVEYEGAHHRERDAFQRDLRPRRHLSHTRALRLAECRDGQGGPGALSSGDDLAVADAEGTGARLVRGVPRALLSARRARLRALGVNASPAAERCAREHTVAPTADARK</sequence>
<name>A0A8J4DTK1_9ACTN</name>